<dbReference type="PROSITE" id="PS51635">
    <property type="entry name" value="PNPLA"/>
    <property type="match status" value="1"/>
</dbReference>
<protein>
    <submittedName>
        <fullName evidence="6">Patatin-like phospholipase family protein</fullName>
    </submittedName>
</protein>
<dbReference type="SUPFAM" id="SSF52151">
    <property type="entry name" value="FabD/lysophospholipase-like"/>
    <property type="match status" value="1"/>
</dbReference>
<feature type="domain" description="PNPLA" evidence="5">
    <location>
        <begin position="6"/>
        <end position="251"/>
    </location>
</feature>
<dbReference type="PANTHER" id="PTHR14226">
    <property type="entry name" value="NEUROPATHY TARGET ESTERASE/SWISS CHEESE D.MELANOGASTER"/>
    <property type="match status" value="1"/>
</dbReference>
<gene>
    <name evidence="6" type="ORF">QWZ15_00540</name>
</gene>
<comment type="caution">
    <text evidence="6">The sequence shown here is derived from an EMBL/GenBank/DDBJ whole genome shotgun (WGS) entry which is preliminary data.</text>
</comment>
<dbReference type="InterPro" id="IPR002641">
    <property type="entry name" value="PNPLA_dom"/>
</dbReference>
<keyword evidence="1 4" id="KW-0378">Hydrolase</keyword>
<feature type="short sequence motif" description="GXGXXG" evidence="4">
    <location>
        <begin position="10"/>
        <end position="15"/>
    </location>
</feature>
<reference evidence="7" key="1">
    <citation type="journal article" date="2019" name="Int. J. Syst. Evol. Microbiol.">
        <title>The Global Catalogue of Microorganisms (GCM) 10K type strain sequencing project: providing services to taxonomists for standard genome sequencing and annotation.</title>
        <authorList>
            <consortium name="The Broad Institute Genomics Platform"/>
            <consortium name="The Broad Institute Genome Sequencing Center for Infectious Disease"/>
            <person name="Wu L."/>
            <person name="Ma J."/>
        </authorList>
    </citation>
    <scope>NUCLEOTIDE SEQUENCE [LARGE SCALE GENOMIC DNA]</scope>
    <source>
        <strain evidence="7">CECT 7706</strain>
    </source>
</reference>
<evidence type="ECO:0000256" key="2">
    <source>
        <dbReference type="ARBA" id="ARBA00022963"/>
    </source>
</evidence>
<name>A0ABT8C0H8_9BACT</name>
<feature type="short sequence motif" description="GXSXG" evidence="4">
    <location>
        <begin position="46"/>
        <end position="50"/>
    </location>
</feature>
<evidence type="ECO:0000256" key="1">
    <source>
        <dbReference type="ARBA" id="ARBA00022801"/>
    </source>
</evidence>
<feature type="active site" description="Proton acceptor" evidence="4">
    <location>
        <position position="238"/>
    </location>
</feature>
<dbReference type="Proteomes" id="UP001236663">
    <property type="component" value="Unassembled WGS sequence"/>
</dbReference>
<accession>A0ABT8C0H8</accession>
<dbReference type="EMBL" id="JAUFQS010000001">
    <property type="protein sequence ID" value="MDN3686299.1"/>
    <property type="molecule type" value="Genomic_DNA"/>
</dbReference>
<dbReference type="InterPro" id="IPR016035">
    <property type="entry name" value="Acyl_Trfase/lysoPLipase"/>
</dbReference>
<dbReference type="Pfam" id="PF01734">
    <property type="entry name" value="Patatin"/>
    <property type="match status" value="1"/>
</dbReference>
<evidence type="ECO:0000259" key="5">
    <source>
        <dbReference type="PROSITE" id="PS51635"/>
    </source>
</evidence>
<feature type="short sequence motif" description="DGA/G" evidence="4">
    <location>
        <begin position="238"/>
        <end position="240"/>
    </location>
</feature>
<sequence length="395" mass="44661">MKKLALVLSGGGFNGAFQIGALHYLKEHWPILGVDKESMDFDCVAGVSVGSLNGSLIASHQFEELCAIWEKVRKYGVEEIYTSDFIDTRSDSENVEFKVDPAFLFDTFLPEFRPDLSIWQILPLLFSKRKQRDFLQKTLRQASDEFSVNFNQFKALADNGPLEKKLKSLLKRELVKSSTFRCGFVSLNDGKYYSVKAEEFASDEDFQQGVLASSAIPIIWAPVPEVQTTHGPLKQLVDGGIKNVSPLGDVLEDIHNDPDHDYTLLIINCNTHDPIPENYENRNIAQIALRALTDISLSEIFNNDIREYLRINDILQQVGNSRELFNYDYKKQQRTQQPLRAFKTIIIQPDAGILGDSLVSTKSLFDKRHAHGIDKAKKALSLIKNRGANYNTILT</sequence>
<dbReference type="PANTHER" id="PTHR14226:SF57">
    <property type="entry name" value="BLR7027 PROTEIN"/>
    <property type="match status" value="1"/>
</dbReference>
<keyword evidence="7" id="KW-1185">Reference proteome</keyword>
<evidence type="ECO:0000256" key="3">
    <source>
        <dbReference type="ARBA" id="ARBA00023098"/>
    </source>
</evidence>
<evidence type="ECO:0000256" key="4">
    <source>
        <dbReference type="PROSITE-ProRule" id="PRU01161"/>
    </source>
</evidence>
<keyword evidence="3 4" id="KW-0443">Lipid metabolism</keyword>
<keyword evidence="2 4" id="KW-0442">Lipid degradation</keyword>
<dbReference type="Gene3D" id="3.40.1090.10">
    <property type="entry name" value="Cytosolic phospholipase A2 catalytic domain"/>
    <property type="match status" value="2"/>
</dbReference>
<organism evidence="6 7">
    <name type="scientific">Cyclobacterium jeungdonense</name>
    <dbReference type="NCBI Taxonomy" id="708087"/>
    <lineage>
        <taxon>Bacteria</taxon>
        <taxon>Pseudomonadati</taxon>
        <taxon>Bacteroidota</taxon>
        <taxon>Cytophagia</taxon>
        <taxon>Cytophagales</taxon>
        <taxon>Cyclobacteriaceae</taxon>
        <taxon>Cyclobacterium</taxon>
    </lineage>
</organism>
<proteinExistence type="predicted"/>
<feature type="active site" description="Nucleophile" evidence="4">
    <location>
        <position position="48"/>
    </location>
</feature>
<dbReference type="RefSeq" id="WP_163385696.1">
    <property type="nucleotide sequence ID" value="NZ_JAUFQS010000001.1"/>
</dbReference>
<dbReference type="InterPro" id="IPR050301">
    <property type="entry name" value="NTE"/>
</dbReference>
<evidence type="ECO:0000313" key="6">
    <source>
        <dbReference type="EMBL" id="MDN3686299.1"/>
    </source>
</evidence>
<evidence type="ECO:0000313" key="7">
    <source>
        <dbReference type="Proteomes" id="UP001236663"/>
    </source>
</evidence>